<evidence type="ECO:0000256" key="5">
    <source>
        <dbReference type="ARBA" id="ARBA00023006"/>
    </source>
</evidence>
<dbReference type="Pfam" id="PF20637">
    <property type="entry name" value="ATG5_HBR"/>
    <property type="match status" value="1"/>
</dbReference>
<dbReference type="GO" id="GO:0019776">
    <property type="term" value="F:Atg8-family ligase activity"/>
    <property type="evidence" value="ECO:0007669"/>
    <property type="project" value="TreeGrafter"/>
</dbReference>
<dbReference type="Gene3D" id="1.10.246.190">
    <property type="entry name" value="Autophagy protein Apg5, helix rich domain"/>
    <property type="match status" value="1"/>
</dbReference>
<evidence type="ECO:0000256" key="3">
    <source>
        <dbReference type="ARBA" id="ARBA00022499"/>
    </source>
</evidence>
<dbReference type="PANTHER" id="PTHR13040:SF2">
    <property type="entry name" value="AUTOPHAGY PROTEIN 5"/>
    <property type="match status" value="1"/>
</dbReference>
<dbReference type="InterPro" id="IPR048939">
    <property type="entry name" value="ATG5_UblA"/>
</dbReference>
<dbReference type="Gene3D" id="3.10.20.90">
    <property type="entry name" value="Phosphatidylinositol 3-kinase Catalytic Subunit, Chain A, domain 1"/>
    <property type="match status" value="1"/>
</dbReference>
<feature type="domain" description="Autophagy protein ATG5 UblA" evidence="10">
    <location>
        <begin position="9"/>
        <end position="135"/>
    </location>
</feature>
<dbReference type="GO" id="GO:0034045">
    <property type="term" value="C:phagophore assembly site membrane"/>
    <property type="evidence" value="ECO:0007669"/>
    <property type="project" value="UniProtKB-SubCell"/>
</dbReference>
<evidence type="ECO:0000256" key="2">
    <source>
        <dbReference type="ARBA" id="ARBA00006910"/>
    </source>
</evidence>
<comment type="subunit">
    <text evidence="6">Conjugated with ATG12.</text>
</comment>
<evidence type="ECO:0000256" key="7">
    <source>
        <dbReference type="SAM" id="MobiDB-lite"/>
    </source>
</evidence>
<reference evidence="11 12" key="1">
    <citation type="submission" date="2023-08" db="EMBL/GenBank/DDBJ databases">
        <authorList>
            <person name="Palmer J.M."/>
        </authorList>
    </citation>
    <scope>NUCLEOTIDE SEQUENCE [LARGE SCALE GENOMIC DNA]</scope>
    <source>
        <strain evidence="11 12">TWF481</strain>
    </source>
</reference>
<keyword evidence="3 6" id="KW-1017">Isopeptide bond</keyword>
<keyword evidence="6" id="KW-0813">Transport</keyword>
<evidence type="ECO:0000313" key="12">
    <source>
        <dbReference type="Proteomes" id="UP001370758"/>
    </source>
</evidence>
<evidence type="ECO:0000313" key="11">
    <source>
        <dbReference type="EMBL" id="KAK6497861.1"/>
    </source>
</evidence>
<comment type="similarity">
    <text evidence="2 6">Belongs to the ATG5 family.</text>
</comment>
<dbReference type="Gene3D" id="3.10.20.620">
    <property type="match status" value="1"/>
</dbReference>
<dbReference type="InterPro" id="IPR048318">
    <property type="entry name" value="ATG5_UblB"/>
</dbReference>
<feature type="domain" description="Autophagy protein ATG5 UblB" evidence="8">
    <location>
        <begin position="213"/>
        <end position="300"/>
    </location>
</feature>
<name>A0AAV9VZE1_9PEZI</name>
<comment type="subcellular location">
    <subcellularLocation>
        <location evidence="1 6">Preautophagosomal structure membrane</location>
        <topology evidence="1 6">Peripheral membrane protein</topology>
    </subcellularLocation>
</comment>
<keyword evidence="12" id="KW-1185">Reference proteome</keyword>
<dbReference type="GO" id="GO:0005776">
    <property type="term" value="C:autophagosome"/>
    <property type="evidence" value="ECO:0007669"/>
    <property type="project" value="TreeGrafter"/>
</dbReference>
<keyword evidence="4 6" id="KW-0832">Ubl conjugation</keyword>
<dbReference type="GO" id="GO:0034727">
    <property type="term" value="P:piecemeal microautophagy of the nucleus"/>
    <property type="evidence" value="ECO:0007669"/>
    <property type="project" value="TreeGrafter"/>
</dbReference>
<dbReference type="Proteomes" id="UP001370758">
    <property type="component" value="Unassembled WGS sequence"/>
</dbReference>
<dbReference type="GO" id="GO:0000422">
    <property type="term" value="P:autophagy of mitochondrion"/>
    <property type="evidence" value="ECO:0007669"/>
    <property type="project" value="TreeGrafter"/>
</dbReference>
<comment type="caution">
    <text evidence="11">The sequence shown here is derived from an EMBL/GenBank/DDBJ whole genome shotgun (WGS) entry which is preliminary data.</text>
</comment>
<evidence type="ECO:0000256" key="6">
    <source>
        <dbReference type="RuleBase" id="RU361202"/>
    </source>
</evidence>
<dbReference type="EMBL" id="JAVHJL010000009">
    <property type="protein sequence ID" value="KAK6497861.1"/>
    <property type="molecule type" value="Genomic_DNA"/>
</dbReference>
<evidence type="ECO:0000259" key="10">
    <source>
        <dbReference type="Pfam" id="PF20638"/>
    </source>
</evidence>
<dbReference type="InterPro" id="IPR042527">
    <property type="entry name" value="Atg5_UblA_dom_sf"/>
</dbReference>
<evidence type="ECO:0000256" key="1">
    <source>
        <dbReference type="ARBA" id="ARBA00004623"/>
    </source>
</evidence>
<protein>
    <recommendedName>
        <fullName evidence="6">Autophagy protein 5</fullName>
    </recommendedName>
</protein>
<dbReference type="Pfam" id="PF04106">
    <property type="entry name" value="ATG5_UblB"/>
    <property type="match status" value="1"/>
</dbReference>
<gene>
    <name evidence="11" type="primary">ATG5_1</name>
    <name evidence="11" type="ORF">TWF481_012260</name>
</gene>
<evidence type="ECO:0000259" key="9">
    <source>
        <dbReference type="Pfam" id="PF20637"/>
    </source>
</evidence>
<dbReference type="PANTHER" id="PTHR13040">
    <property type="entry name" value="AUTOPHAGY PROTEIN 5"/>
    <property type="match status" value="1"/>
</dbReference>
<dbReference type="InterPro" id="IPR007239">
    <property type="entry name" value="Atg5"/>
</dbReference>
<dbReference type="GO" id="GO:0044233">
    <property type="term" value="C:mitochondria-associated endoplasmic reticulum membrane contact site"/>
    <property type="evidence" value="ECO:0007669"/>
    <property type="project" value="TreeGrafter"/>
</dbReference>
<sequence length="341" mass="37999">MADAVRRAVWDGSIPFKVMLDPSECRIFDKADPYYFQADRVAYLPFYLPRIYKFFEDFLIDRAVSTVESAWFEVDNAPLRWHWPVGLLYDFYTALDPTKTPTLPPTNHDRPGSPPLAADPEPGAAPVPWTITLRFASYPNDLLTTLTPTSTHDAFINTIKEAGFARNGTSKAVMSLSSSDTQDLFASLQDHDYDRFWGVTDKLLNHSGTTLKNIPIRVYNPETGQVIQGSVPARQPGTIRGDAQTLGTALNSLVPIIFPSKRSVVLARPVMHGIVLPLSAPLLELMKEAMYPDGFLHITLAMMNDDNDNSNSFVRLRASEGDVGAELPLEALVEELEWVML</sequence>
<keyword evidence="6" id="KW-0472">Membrane</keyword>
<evidence type="ECO:0000259" key="8">
    <source>
        <dbReference type="Pfam" id="PF04106"/>
    </source>
</evidence>
<dbReference type="InterPro" id="IPR042526">
    <property type="entry name" value="Atg5_HR"/>
</dbReference>
<evidence type="ECO:0000256" key="4">
    <source>
        <dbReference type="ARBA" id="ARBA00022843"/>
    </source>
</evidence>
<proteinExistence type="inferred from homology"/>
<dbReference type="Pfam" id="PF20638">
    <property type="entry name" value="ATG5_UblA"/>
    <property type="match status" value="1"/>
</dbReference>
<feature type="domain" description="Autophagy protein ATG5 alpha-helical bundle region" evidence="9">
    <location>
        <begin position="150"/>
        <end position="205"/>
    </location>
</feature>
<keyword evidence="5 6" id="KW-0072">Autophagy</keyword>
<dbReference type="GO" id="GO:0034274">
    <property type="term" value="C:Atg12-Atg5-Atg16 complex"/>
    <property type="evidence" value="ECO:0007669"/>
    <property type="project" value="TreeGrafter"/>
</dbReference>
<dbReference type="AlphaFoldDB" id="A0AAV9VZE1"/>
<organism evidence="11 12">
    <name type="scientific">Arthrobotrys musiformis</name>
    <dbReference type="NCBI Taxonomy" id="47236"/>
    <lineage>
        <taxon>Eukaryota</taxon>
        <taxon>Fungi</taxon>
        <taxon>Dikarya</taxon>
        <taxon>Ascomycota</taxon>
        <taxon>Pezizomycotina</taxon>
        <taxon>Orbiliomycetes</taxon>
        <taxon>Orbiliales</taxon>
        <taxon>Orbiliaceae</taxon>
        <taxon>Arthrobotrys</taxon>
    </lineage>
</organism>
<accession>A0AAV9VZE1</accession>
<dbReference type="GO" id="GO:0061908">
    <property type="term" value="C:phagophore"/>
    <property type="evidence" value="ECO:0007669"/>
    <property type="project" value="TreeGrafter"/>
</dbReference>
<dbReference type="InterPro" id="IPR048940">
    <property type="entry name" value="ATG5_HBR"/>
</dbReference>
<dbReference type="GO" id="GO:0006995">
    <property type="term" value="P:cellular response to nitrogen starvation"/>
    <property type="evidence" value="ECO:0007669"/>
    <property type="project" value="TreeGrafter"/>
</dbReference>
<comment type="function">
    <text evidence="6">Involved in cytoplasm to vacuole transport (Cvt) and autophagic vesicle formation.</text>
</comment>
<feature type="region of interest" description="Disordered" evidence="7">
    <location>
        <begin position="100"/>
        <end position="121"/>
    </location>
</feature>